<evidence type="ECO:0000256" key="2">
    <source>
        <dbReference type="ARBA" id="ARBA00022679"/>
    </source>
</evidence>
<evidence type="ECO:0000256" key="3">
    <source>
        <dbReference type="ARBA" id="ARBA00022691"/>
    </source>
</evidence>
<evidence type="ECO:0000313" key="4">
    <source>
        <dbReference type="EMBL" id="WXB09622.1"/>
    </source>
</evidence>
<name>A0ABZ2LFA2_9BACT</name>
<accession>A0ABZ2LFA2</accession>
<organism evidence="4 5">
    <name type="scientific">Pendulispora rubella</name>
    <dbReference type="NCBI Taxonomy" id="2741070"/>
    <lineage>
        <taxon>Bacteria</taxon>
        <taxon>Pseudomonadati</taxon>
        <taxon>Myxococcota</taxon>
        <taxon>Myxococcia</taxon>
        <taxon>Myxococcales</taxon>
        <taxon>Sorangiineae</taxon>
        <taxon>Pendulisporaceae</taxon>
        <taxon>Pendulispora</taxon>
    </lineage>
</organism>
<dbReference type="Proteomes" id="UP001374803">
    <property type="component" value="Chromosome"/>
</dbReference>
<gene>
    <name evidence="4" type="ORF">LVJ94_20620</name>
</gene>
<dbReference type="RefSeq" id="WP_394839293.1">
    <property type="nucleotide sequence ID" value="NZ_CP089929.1"/>
</dbReference>
<keyword evidence="3" id="KW-0949">S-adenosyl-L-methionine</keyword>
<dbReference type="InterPro" id="IPR029063">
    <property type="entry name" value="SAM-dependent_MTases_sf"/>
</dbReference>
<dbReference type="InterPro" id="IPR050362">
    <property type="entry name" value="Cation-dep_OMT"/>
</dbReference>
<keyword evidence="5" id="KW-1185">Reference proteome</keyword>
<keyword evidence="1" id="KW-0489">Methyltransferase</keyword>
<dbReference type="Gene3D" id="3.40.50.150">
    <property type="entry name" value="Vaccinia Virus protein VP39"/>
    <property type="match status" value="1"/>
</dbReference>
<reference evidence="4" key="1">
    <citation type="submission" date="2021-12" db="EMBL/GenBank/DDBJ databases">
        <title>Discovery of the Pendulisporaceae a myxobacterial family with distinct sporulation behavior and unique specialized metabolism.</title>
        <authorList>
            <person name="Garcia R."/>
            <person name="Popoff A."/>
            <person name="Bader C.D."/>
            <person name="Loehr J."/>
            <person name="Walesch S."/>
            <person name="Walt C."/>
            <person name="Boldt J."/>
            <person name="Bunk B."/>
            <person name="Haeckl F.J.F.P.J."/>
            <person name="Gunesch A.P."/>
            <person name="Birkelbach J."/>
            <person name="Nuebel U."/>
            <person name="Pietschmann T."/>
            <person name="Bach T."/>
            <person name="Mueller R."/>
        </authorList>
    </citation>
    <scope>NUCLEOTIDE SEQUENCE</scope>
    <source>
        <strain evidence="4">MSr11367</strain>
    </source>
</reference>
<evidence type="ECO:0000313" key="5">
    <source>
        <dbReference type="Proteomes" id="UP001374803"/>
    </source>
</evidence>
<dbReference type="InterPro" id="IPR002935">
    <property type="entry name" value="SAM_O-MeTrfase"/>
</dbReference>
<dbReference type="PROSITE" id="PS51682">
    <property type="entry name" value="SAM_OMT_I"/>
    <property type="match status" value="1"/>
</dbReference>
<dbReference type="PANTHER" id="PTHR10509">
    <property type="entry name" value="O-METHYLTRANSFERASE-RELATED"/>
    <property type="match status" value="1"/>
</dbReference>
<keyword evidence="2" id="KW-0808">Transferase</keyword>
<dbReference type="SUPFAM" id="SSF53335">
    <property type="entry name" value="S-adenosyl-L-methionine-dependent methyltransferases"/>
    <property type="match status" value="1"/>
</dbReference>
<evidence type="ECO:0000256" key="1">
    <source>
        <dbReference type="ARBA" id="ARBA00022603"/>
    </source>
</evidence>
<dbReference type="PANTHER" id="PTHR10509:SF14">
    <property type="entry name" value="CAFFEOYL-COA O-METHYLTRANSFERASE 3-RELATED"/>
    <property type="match status" value="1"/>
</dbReference>
<dbReference type="Pfam" id="PF01596">
    <property type="entry name" value="Methyltransf_3"/>
    <property type="match status" value="1"/>
</dbReference>
<protein>
    <submittedName>
        <fullName evidence="4">O-methyltransferase</fullName>
    </submittedName>
</protein>
<proteinExistence type="predicted"/>
<sequence length="221" mass="23615">MTNHSWAVVDEYIANALIPADAVLDATLKASVAAGLPEIQVSPAQGKFLHLLARIAGAKSILEVGTLGGYSTIWLARALPANGRLVTLEADAKHAEVARANFARAGLDKVIDLRLGLALETLPKIEAEKLGPFDLVFIDADKTNNVGYFDWALKLARRGTIIVVDNVVRQGAVVDATSTDAAVRGVRRLYERLSAEKRVSTTALQTVGIKGYDGFVLALVE</sequence>
<dbReference type="EMBL" id="CP089983">
    <property type="protein sequence ID" value="WXB09622.1"/>
    <property type="molecule type" value="Genomic_DNA"/>
</dbReference>